<dbReference type="EMBL" id="ADLD01000013">
    <property type="protein sequence ID" value="EHB92078.1"/>
    <property type="molecule type" value="Genomic_DNA"/>
</dbReference>
<evidence type="ECO:0000313" key="2">
    <source>
        <dbReference type="Proteomes" id="UP000006008"/>
    </source>
</evidence>
<dbReference type="HOGENOM" id="CLU_2713404_0_0_10"/>
<sequence>MKKIINYFRQKRDARFLKRVQRALATGANLRINGELSVAGNTKAFDNVKTTEWITRPIPPATSILQPKINQQ</sequence>
<protein>
    <submittedName>
        <fullName evidence="1">Uncharacterized protein</fullName>
    </submittedName>
</protein>
<comment type="caution">
    <text evidence="1">The sequence shown here is derived from an EMBL/GenBank/DDBJ whole genome shotgun (WGS) entry which is preliminary data.</text>
</comment>
<proteinExistence type="predicted"/>
<keyword evidence="2" id="KW-1185">Reference proteome</keyword>
<dbReference type="GeneID" id="92814852"/>
<dbReference type="Proteomes" id="UP000006008">
    <property type="component" value="Unassembled WGS sequence"/>
</dbReference>
<gene>
    <name evidence="1" type="ORF">HMPREF9450_02127</name>
</gene>
<reference evidence="1 2" key="1">
    <citation type="submission" date="2011-08" db="EMBL/GenBank/DDBJ databases">
        <title>The Genome Sequence of Alistipes indistinctus YIT 12060.</title>
        <authorList>
            <consortium name="The Broad Institute Genome Sequencing Platform"/>
            <person name="Earl A."/>
            <person name="Ward D."/>
            <person name="Feldgarden M."/>
            <person name="Gevers D."/>
            <person name="Morotomi M."/>
            <person name="Young S.K."/>
            <person name="Zeng Q."/>
            <person name="Gargeya S."/>
            <person name="Fitzgerald M."/>
            <person name="Haas B."/>
            <person name="Abouelleil A."/>
            <person name="Alvarado L."/>
            <person name="Arachchi H.M."/>
            <person name="Berlin A."/>
            <person name="Brown A."/>
            <person name="Chapman S.B."/>
            <person name="Chen Z."/>
            <person name="Dunbar C."/>
            <person name="Freedman E."/>
            <person name="Gearin G."/>
            <person name="Gellesch M."/>
            <person name="Goldberg J."/>
            <person name="Griggs A."/>
            <person name="Gujja S."/>
            <person name="Heiman D."/>
            <person name="Howarth C."/>
            <person name="Larson L."/>
            <person name="Lui A."/>
            <person name="MacDonald P.J.P."/>
            <person name="Montmayeur A."/>
            <person name="Murphy C."/>
            <person name="Neiman D."/>
            <person name="Pearson M."/>
            <person name="Priest M."/>
            <person name="Roberts A."/>
            <person name="Saif S."/>
            <person name="Shea T."/>
            <person name="Shenoy N."/>
            <person name="Sisk P."/>
            <person name="Stolte C."/>
            <person name="Sykes S."/>
            <person name="Wortman J."/>
            <person name="Nusbaum C."/>
            <person name="Birren B."/>
        </authorList>
    </citation>
    <scope>NUCLEOTIDE SEQUENCE [LARGE SCALE GENOMIC DNA]</scope>
    <source>
        <strain evidence="1 2">YIT 12060</strain>
    </source>
</reference>
<accession>G5H941</accession>
<name>G5H941_9BACT</name>
<dbReference type="STRING" id="742725.HMPREF9450_02127"/>
<evidence type="ECO:0000313" key="1">
    <source>
        <dbReference type="EMBL" id="EHB92078.1"/>
    </source>
</evidence>
<dbReference type="RefSeq" id="WP_009134933.1">
    <property type="nucleotide sequence ID" value="NZ_CP102250.1"/>
</dbReference>
<dbReference type="AlphaFoldDB" id="G5H941"/>
<organism evidence="1 2">
    <name type="scientific">Alistipes indistinctus YIT 12060</name>
    <dbReference type="NCBI Taxonomy" id="742725"/>
    <lineage>
        <taxon>Bacteria</taxon>
        <taxon>Pseudomonadati</taxon>
        <taxon>Bacteroidota</taxon>
        <taxon>Bacteroidia</taxon>
        <taxon>Bacteroidales</taxon>
        <taxon>Rikenellaceae</taxon>
        <taxon>Alistipes</taxon>
    </lineage>
</organism>